<comment type="caution">
    <text evidence="1">The sequence shown here is derived from an EMBL/GenBank/DDBJ whole genome shotgun (WGS) entry which is preliminary data.</text>
</comment>
<reference evidence="2" key="1">
    <citation type="journal article" date="2019" name="Int. J. Syst. Evol. Microbiol.">
        <title>The Global Catalogue of Microorganisms (GCM) 10K type strain sequencing project: providing services to taxonomists for standard genome sequencing and annotation.</title>
        <authorList>
            <consortium name="The Broad Institute Genomics Platform"/>
            <consortium name="The Broad Institute Genome Sequencing Center for Infectious Disease"/>
            <person name="Wu L."/>
            <person name="Ma J."/>
        </authorList>
    </citation>
    <scope>NUCLEOTIDE SEQUENCE [LARGE SCALE GENOMIC DNA]</scope>
    <source>
        <strain evidence="2">JCM 17843</strain>
    </source>
</reference>
<dbReference type="EMBL" id="BMOV01000006">
    <property type="protein sequence ID" value="GGO13642.1"/>
    <property type="molecule type" value="Genomic_DNA"/>
</dbReference>
<organism evidence="1 2">
    <name type="scientific">Iodidimonas muriae</name>
    <dbReference type="NCBI Taxonomy" id="261467"/>
    <lineage>
        <taxon>Bacteria</taxon>
        <taxon>Pseudomonadati</taxon>
        <taxon>Pseudomonadota</taxon>
        <taxon>Alphaproteobacteria</taxon>
        <taxon>Iodidimonadales</taxon>
        <taxon>Iodidimonadaceae</taxon>
        <taxon>Iodidimonas</taxon>
    </lineage>
</organism>
<gene>
    <name evidence="1" type="ORF">GCM10007972_20060</name>
</gene>
<sequence>MADFVRIPANPRFGPLAEFYILFQWLEQRIKNGAFQNQNAPSRYHEACKVRIVRVFNRQIVFVSNISGRLL</sequence>
<name>A0ABQ2LFC5_9PROT</name>
<protein>
    <submittedName>
        <fullName evidence="1">Uncharacterized protein</fullName>
    </submittedName>
</protein>
<evidence type="ECO:0000313" key="2">
    <source>
        <dbReference type="Proteomes" id="UP000602381"/>
    </source>
</evidence>
<dbReference type="Proteomes" id="UP000602381">
    <property type="component" value="Unassembled WGS sequence"/>
</dbReference>
<proteinExistence type="predicted"/>
<evidence type="ECO:0000313" key="1">
    <source>
        <dbReference type="EMBL" id="GGO13642.1"/>
    </source>
</evidence>
<accession>A0ABQ2LFC5</accession>
<keyword evidence="2" id="KW-1185">Reference proteome</keyword>